<reference evidence="2" key="1">
    <citation type="submission" date="2024-07" db="EMBL/GenBank/DDBJ databases">
        <authorList>
            <person name="Yu S.T."/>
        </authorList>
    </citation>
    <scope>NUCLEOTIDE SEQUENCE</scope>
    <source>
        <strain evidence="2">R39</strain>
    </source>
</reference>
<proteinExistence type="predicted"/>
<dbReference type="EMBL" id="CP163441">
    <property type="protein sequence ID" value="XDQ48549.1"/>
    <property type="molecule type" value="Genomic_DNA"/>
</dbReference>
<evidence type="ECO:0000313" key="2">
    <source>
        <dbReference type="EMBL" id="XDQ48549.1"/>
    </source>
</evidence>
<protein>
    <recommendedName>
        <fullName evidence="3">SWIM-type domain-containing protein</fullName>
    </recommendedName>
</protein>
<accession>A0AB39R0Y8</accession>
<evidence type="ECO:0008006" key="3">
    <source>
        <dbReference type="Google" id="ProtNLM"/>
    </source>
</evidence>
<feature type="compositionally biased region" description="Low complexity" evidence="1">
    <location>
        <begin position="111"/>
        <end position="138"/>
    </location>
</feature>
<feature type="compositionally biased region" description="Polar residues" evidence="1">
    <location>
        <begin position="142"/>
        <end position="157"/>
    </location>
</feature>
<evidence type="ECO:0000256" key="1">
    <source>
        <dbReference type="SAM" id="MobiDB-lite"/>
    </source>
</evidence>
<feature type="region of interest" description="Disordered" evidence="1">
    <location>
        <begin position="94"/>
        <end position="194"/>
    </location>
</feature>
<dbReference type="RefSeq" id="WP_369227319.1">
    <property type="nucleotide sequence ID" value="NZ_CP163441.1"/>
</dbReference>
<gene>
    <name evidence="2" type="ORF">AB5J52_43330</name>
</gene>
<sequence>MNTERELPAVAPAVTAELVAALSPRLRKRLDAGIAKLADRPAVRDGDTVRISVDDEGSVLELVASGGVVADTAGIRCGCLLAPDCLHRAAAASAAPVADMTESAESPEGRGSAAAVGAAGTAEGAGAAEPAETTASAETSKHPGTTTPSETTALSETTKPKGTIKPTEAAEPAEQPSRVSGGREVPGPEESATSTHISAAHAVFGAVAAVLDAGADGSGAVLQAELLRAAHSARLAGLPRAAAAAVSVVTALRAARAADPAFRLTELVSAVSEALFVPHRLPFATGTELAELRGTARQPYTPDGSLRLYGLFSEPVLTASGYAGAVTWTADAEGRLYTVSDVAPGGAGRAVGAADRAVRVGDTALTHRELARAGLAVSGATVSPTGRLGAGAGVRAVRASGADWRAEPLDRLWAVPVAEQVGRALSGGHDLLFLEVTLVGAVREAAGDRLLADCGGVPLRLTAAHDHPALPHRDNLRLLAAARGSRLRVIARLTAASHACAQLLATGHPTIAGSRVDLGLDRLQHADLPTPAPALAPVDAMLTSDEAPLHLLRRRVEQAASGGRRVLAFPGDSAADARRLRRHGLGTAGDVLDELLGAAAERSRDAFGRLRPTDTRRFARAWLTAARYTDEVDRLLCAAAWSG</sequence>
<name>A0AB39R0Y8_9ACTN</name>
<organism evidence="2">
    <name type="scientific">Streptomyces sp. R39</name>
    <dbReference type="NCBI Taxonomy" id="3238631"/>
    <lineage>
        <taxon>Bacteria</taxon>
        <taxon>Bacillati</taxon>
        <taxon>Actinomycetota</taxon>
        <taxon>Actinomycetes</taxon>
        <taxon>Kitasatosporales</taxon>
        <taxon>Streptomycetaceae</taxon>
        <taxon>Streptomyces</taxon>
    </lineage>
</organism>
<dbReference type="AlphaFoldDB" id="A0AB39R0Y8"/>